<dbReference type="PIRSF" id="PIRSF006102">
    <property type="entry name" value="NQR_DE"/>
    <property type="match status" value="1"/>
</dbReference>
<dbReference type="InterPro" id="IPR050133">
    <property type="entry name" value="NqrDE/RnfAE_oxidrdctase"/>
</dbReference>
<evidence type="ECO:0000256" key="9">
    <source>
        <dbReference type="ARBA" id="ARBA00023053"/>
    </source>
</evidence>
<keyword evidence="13" id="KW-0739">Sodium transport</keyword>
<name>A0ABY7VXK3_9BACT</name>
<proteinExistence type="predicted"/>
<organism evidence="15 16">
    <name type="scientific">Lentisphaera profundi</name>
    <dbReference type="NCBI Taxonomy" id="1658616"/>
    <lineage>
        <taxon>Bacteria</taxon>
        <taxon>Pseudomonadati</taxon>
        <taxon>Lentisphaerota</taxon>
        <taxon>Lentisphaeria</taxon>
        <taxon>Lentisphaerales</taxon>
        <taxon>Lentisphaeraceae</taxon>
        <taxon>Lentisphaera</taxon>
    </lineage>
</organism>
<feature type="transmembrane region" description="Helical" evidence="14">
    <location>
        <begin position="80"/>
        <end position="99"/>
    </location>
</feature>
<evidence type="ECO:0000256" key="13">
    <source>
        <dbReference type="ARBA" id="ARBA00023201"/>
    </source>
</evidence>
<dbReference type="PANTHER" id="PTHR30335:SF1">
    <property type="entry name" value="NA(+)-TRANSLOCATING NADH-QUINONE REDUCTASE SUBUNIT E"/>
    <property type="match status" value="1"/>
</dbReference>
<evidence type="ECO:0000256" key="8">
    <source>
        <dbReference type="ARBA" id="ARBA00023027"/>
    </source>
</evidence>
<evidence type="ECO:0000256" key="14">
    <source>
        <dbReference type="SAM" id="Phobius"/>
    </source>
</evidence>
<accession>A0ABY7VXK3</accession>
<dbReference type="EMBL" id="CP117812">
    <property type="protein sequence ID" value="WDE98837.1"/>
    <property type="molecule type" value="Genomic_DNA"/>
</dbReference>
<keyword evidence="10" id="KW-0406">Ion transport</keyword>
<dbReference type="InterPro" id="IPR010967">
    <property type="entry name" value="NqrE"/>
</dbReference>
<feature type="transmembrane region" description="Helical" evidence="14">
    <location>
        <begin position="144"/>
        <end position="165"/>
    </location>
</feature>
<evidence type="ECO:0000256" key="6">
    <source>
        <dbReference type="ARBA" id="ARBA00022967"/>
    </source>
</evidence>
<evidence type="ECO:0000256" key="4">
    <source>
        <dbReference type="ARBA" id="ARBA00022519"/>
    </source>
</evidence>
<dbReference type="NCBIfam" id="TIGR01940">
    <property type="entry name" value="nqrE"/>
    <property type="match status" value="1"/>
</dbReference>
<keyword evidence="12 14" id="KW-0472">Membrane</keyword>
<evidence type="ECO:0000256" key="3">
    <source>
        <dbReference type="ARBA" id="ARBA00022475"/>
    </source>
</evidence>
<evidence type="ECO:0000256" key="5">
    <source>
        <dbReference type="ARBA" id="ARBA00022692"/>
    </source>
</evidence>
<evidence type="ECO:0000313" key="16">
    <source>
        <dbReference type="Proteomes" id="UP001214250"/>
    </source>
</evidence>
<evidence type="ECO:0000256" key="10">
    <source>
        <dbReference type="ARBA" id="ARBA00023065"/>
    </source>
</evidence>
<evidence type="ECO:0000256" key="2">
    <source>
        <dbReference type="ARBA" id="ARBA00022448"/>
    </source>
</evidence>
<gene>
    <name evidence="15" type="primary">nqrE</name>
    <name evidence="15" type="ORF">PQO03_13435</name>
</gene>
<feature type="transmembrane region" description="Helical" evidence="14">
    <location>
        <begin position="111"/>
        <end position="132"/>
    </location>
</feature>
<feature type="transmembrane region" description="Helical" evidence="14">
    <location>
        <begin position="177"/>
        <end position="201"/>
    </location>
</feature>
<keyword evidence="2" id="KW-0813">Transport</keyword>
<feature type="transmembrane region" description="Helical" evidence="14">
    <location>
        <begin position="40"/>
        <end position="60"/>
    </location>
</feature>
<keyword evidence="8" id="KW-0520">NAD</keyword>
<keyword evidence="6" id="KW-1278">Translocase</keyword>
<keyword evidence="11" id="KW-0830">Ubiquinone</keyword>
<reference evidence="15 16" key="1">
    <citation type="submission" date="2023-02" db="EMBL/GenBank/DDBJ databases">
        <title>Genome sequence of Lentisphaera profundi SAORIC-696.</title>
        <authorList>
            <person name="Kim e."/>
            <person name="Cho J.-C."/>
            <person name="Choi A."/>
            <person name="Kang I."/>
        </authorList>
    </citation>
    <scope>NUCLEOTIDE SEQUENCE [LARGE SCALE GENOMIC DNA]</scope>
    <source>
        <strain evidence="15 16">SAORIC-696</strain>
    </source>
</reference>
<comment type="subcellular location">
    <subcellularLocation>
        <location evidence="1">Endomembrane system</location>
        <topology evidence="1">Multi-pass membrane protein</topology>
    </subcellularLocation>
</comment>
<dbReference type="InterPro" id="IPR003667">
    <property type="entry name" value="NqrDE/RnfAE"/>
</dbReference>
<evidence type="ECO:0000256" key="7">
    <source>
        <dbReference type="ARBA" id="ARBA00022989"/>
    </source>
</evidence>
<keyword evidence="3" id="KW-1003">Cell membrane</keyword>
<dbReference type="Pfam" id="PF02508">
    <property type="entry name" value="Rnf-Nqr"/>
    <property type="match status" value="1"/>
</dbReference>
<sequence>MLELALKAIFIENMIFALFLGMCSYLAVSKKVDTSIGMGCAVWFVTTVTCPASWLVSEYFLKPGPQNIIGSLFNKPDLDLTFLTFVSYIALIAAMVQFLEMFIEKISAKLYGSLGVFLPLIAVNCAILGGSLMMNDKGFTFPEAAMFGFSGGFGWLMAIVVFAAIREKMQYSNVPKGMRGLGIAFLTCGLMAMAFMGFMGIKFPEKKVSESSSSEQVVIEQSATVELSAEKVATETTTKVEVAAEKAPEAPVAGDK</sequence>
<feature type="transmembrane region" description="Helical" evidence="14">
    <location>
        <begin position="6"/>
        <end position="28"/>
    </location>
</feature>
<keyword evidence="9" id="KW-0915">Sodium</keyword>
<keyword evidence="7 14" id="KW-1133">Transmembrane helix</keyword>
<evidence type="ECO:0000256" key="1">
    <source>
        <dbReference type="ARBA" id="ARBA00004127"/>
    </source>
</evidence>
<dbReference type="Proteomes" id="UP001214250">
    <property type="component" value="Chromosome 2"/>
</dbReference>
<keyword evidence="5 14" id="KW-0812">Transmembrane</keyword>
<protein>
    <submittedName>
        <fullName evidence="15">NADH:ubiquinone reductase (Na(+)-transporting) subunit E</fullName>
    </submittedName>
</protein>
<evidence type="ECO:0000313" key="15">
    <source>
        <dbReference type="EMBL" id="WDE98837.1"/>
    </source>
</evidence>
<evidence type="ECO:0000256" key="11">
    <source>
        <dbReference type="ARBA" id="ARBA00023075"/>
    </source>
</evidence>
<evidence type="ECO:0000256" key="12">
    <source>
        <dbReference type="ARBA" id="ARBA00023136"/>
    </source>
</evidence>
<dbReference type="RefSeq" id="WP_274153706.1">
    <property type="nucleotide sequence ID" value="NZ_CP117812.1"/>
</dbReference>
<keyword evidence="16" id="KW-1185">Reference proteome</keyword>
<dbReference type="PANTHER" id="PTHR30335">
    <property type="entry name" value="INTEGRAL MEMBRANE PROTEIN OF SOXR-REDUCING COMPLEX"/>
    <property type="match status" value="1"/>
</dbReference>
<keyword evidence="4" id="KW-0997">Cell inner membrane</keyword>